<dbReference type="GO" id="GO:0020037">
    <property type="term" value="F:heme binding"/>
    <property type="evidence" value="ECO:0007669"/>
    <property type="project" value="InterPro"/>
</dbReference>
<dbReference type="Proteomes" id="UP000480185">
    <property type="component" value="Unassembled WGS sequence"/>
</dbReference>
<evidence type="ECO:0000256" key="2">
    <source>
        <dbReference type="ARBA" id="ARBA00022617"/>
    </source>
</evidence>
<dbReference type="PANTHER" id="PTHR24302">
    <property type="entry name" value="CYTOCHROME P450 FAMILY 3"/>
    <property type="match status" value="1"/>
</dbReference>
<reference evidence="7 8" key="1">
    <citation type="submission" date="2019-11" db="EMBL/GenBank/DDBJ databases">
        <authorList>
            <person name="Li J."/>
        </authorList>
    </citation>
    <scope>NUCLEOTIDE SEQUENCE [LARGE SCALE GENOMIC DNA]</scope>
    <source>
        <strain evidence="7 8">J4</strain>
    </source>
</reference>
<keyword evidence="3 6" id="KW-0479">Metal-binding</keyword>
<keyword evidence="2 6" id="KW-0349">Heme</keyword>
<dbReference type="Gene3D" id="1.10.630.10">
    <property type="entry name" value="Cytochrome P450"/>
    <property type="match status" value="1"/>
</dbReference>
<evidence type="ECO:0000256" key="6">
    <source>
        <dbReference type="PIRSR" id="PIRSR602401-1"/>
    </source>
</evidence>
<organism evidence="7 8">
    <name type="scientific">Salinibacillus xinjiangensis</name>
    <dbReference type="NCBI Taxonomy" id="1229268"/>
    <lineage>
        <taxon>Bacteria</taxon>
        <taxon>Bacillati</taxon>
        <taxon>Bacillota</taxon>
        <taxon>Bacilli</taxon>
        <taxon>Bacillales</taxon>
        <taxon>Bacillaceae</taxon>
        <taxon>Salinibacillus</taxon>
    </lineage>
</organism>
<dbReference type="AlphaFoldDB" id="A0A6G1X545"/>
<evidence type="ECO:0000256" key="4">
    <source>
        <dbReference type="ARBA" id="ARBA00023002"/>
    </source>
</evidence>
<dbReference type="PRINTS" id="PR00463">
    <property type="entry name" value="EP450I"/>
</dbReference>
<gene>
    <name evidence="7" type="ORF">GH754_07270</name>
</gene>
<evidence type="ECO:0000313" key="7">
    <source>
        <dbReference type="EMBL" id="MRG86123.1"/>
    </source>
</evidence>
<accession>A0A6G1X545</accession>
<dbReference type="PANTHER" id="PTHR24302:SF15">
    <property type="entry name" value="FATTY-ACID PEROXYGENASE"/>
    <property type="match status" value="1"/>
</dbReference>
<dbReference type="InterPro" id="IPR001128">
    <property type="entry name" value="Cyt_P450"/>
</dbReference>
<dbReference type="GO" id="GO:0004497">
    <property type="term" value="F:monooxygenase activity"/>
    <property type="evidence" value="ECO:0007669"/>
    <property type="project" value="InterPro"/>
</dbReference>
<comment type="similarity">
    <text evidence="1">Belongs to the cytochrome P450 family.</text>
</comment>
<dbReference type="GO" id="GO:0016705">
    <property type="term" value="F:oxidoreductase activity, acting on paired donors, with incorporation or reduction of molecular oxygen"/>
    <property type="evidence" value="ECO:0007669"/>
    <property type="project" value="InterPro"/>
</dbReference>
<name>A0A6G1X545_9BACI</name>
<dbReference type="InterPro" id="IPR050705">
    <property type="entry name" value="Cytochrome_P450_3A"/>
</dbReference>
<proteinExistence type="inferred from homology"/>
<dbReference type="GO" id="GO:0005506">
    <property type="term" value="F:iron ion binding"/>
    <property type="evidence" value="ECO:0007669"/>
    <property type="project" value="InterPro"/>
</dbReference>
<feature type="binding site" description="axial binding residue" evidence="6">
    <location>
        <position position="365"/>
    </location>
    <ligand>
        <name>heme</name>
        <dbReference type="ChEBI" id="CHEBI:30413"/>
    </ligand>
    <ligandPart>
        <name>Fe</name>
        <dbReference type="ChEBI" id="CHEBI:18248"/>
    </ligandPart>
</feature>
<keyword evidence="8" id="KW-1185">Reference proteome</keyword>
<evidence type="ECO:0000256" key="1">
    <source>
        <dbReference type="ARBA" id="ARBA00010617"/>
    </source>
</evidence>
<evidence type="ECO:0000256" key="3">
    <source>
        <dbReference type="ARBA" id="ARBA00022723"/>
    </source>
</evidence>
<dbReference type="CDD" id="cd11067">
    <property type="entry name" value="CYP152"/>
    <property type="match status" value="1"/>
</dbReference>
<dbReference type="Pfam" id="PF00067">
    <property type="entry name" value="p450"/>
    <property type="match status" value="1"/>
</dbReference>
<dbReference type="SUPFAM" id="SSF48264">
    <property type="entry name" value="Cytochrome P450"/>
    <property type="match status" value="1"/>
</dbReference>
<dbReference type="RefSeq" id="WP_153728036.1">
    <property type="nucleotide sequence ID" value="NZ_WJNH01000003.1"/>
</dbReference>
<evidence type="ECO:0000256" key="5">
    <source>
        <dbReference type="ARBA" id="ARBA00023004"/>
    </source>
</evidence>
<keyword evidence="4" id="KW-0560">Oxidoreductase</keyword>
<evidence type="ECO:0000313" key="8">
    <source>
        <dbReference type="Proteomes" id="UP000480185"/>
    </source>
</evidence>
<dbReference type="InterPro" id="IPR002401">
    <property type="entry name" value="Cyt_P450_E_grp-I"/>
</dbReference>
<sequence>MQANENIPKDEGLDNSLTLMKEGYLFIKNRMDRYHTDIFETHLMGQKVICMTGVEAAKIFYDPERFQRKGAAPNRIQQTLFGANAIQTMDGEAHLHRKQQFMSLMTRPHQKELANMVVQEFEQSIHKWELAEQVNLFEESQVILCRVACNWAGIPIQEAEVTDRAKDFISMIYSFGDIGPEHWEGRRARNRVEDWIQQVIEDVRSDQLKPNQDYPLYAWANFKDIDGKRLDSKMAAIELINVIRPIVAIATYITFGALALRDYPQYQEKLQSRDPEELEMFAQEVRRFYPFGPFLAARVKKDFEWNNCQFEEGTLVLLDVFGLHNDPNVWEKPSEFRPERFQDREENFYDLIPQGGGDPNKGHRCPGEGITLEIMKASIDFLVNRVDYEIPAQDLSYSLSQMPTLPKSGFIINRVKQK</sequence>
<dbReference type="OrthoDB" id="9764248at2"/>
<dbReference type="InterPro" id="IPR036396">
    <property type="entry name" value="Cyt_P450_sf"/>
</dbReference>
<dbReference type="EMBL" id="WJNH01000003">
    <property type="protein sequence ID" value="MRG86123.1"/>
    <property type="molecule type" value="Genomic_DNA"/>
</dbReference>
<comment type="caution">
    <text evidence="7">The sequence shown here is derived from an EMBL/GenBank/DDBJ whole genome shotgun (WGS) entry which is preliminary data.</text>
</comment>
<protein>
    <submittedName>
        <fullName evidence="7">Cytochrome P450</fullName>
    </submittedName>
</protein>
<keyword evidence="5 6" id="KW-0408">Iron</keyword>
<comment type="cofactor">
    <cofactor evidence="6">
        <name>heme</name>
        <dbReference type="ChEBI" id="CHEBI:30413"/>
    </cofactor>
</comment>